<name>A0A1F4V333_UNCKA</name>
<reference evidence="1 2" key="1">
    <citation type="journal article" date="2016" name="Nat. Commun.">
        <title>Thousands of microbial genomes shed light on interconnected biogeochemical processes in an aquifer system.</title>
        <authorList>
            <person name="Anantharaman K."/>
            <person name="Brown C.T."/>
            <person name="Hug L.A."/>
            <person name="Sharon I."/>
            <person name="Castelle C.J."/>
            <person name="Probst A.J."/>
            <person name="Thomas B.C."/>
            <person name="Singh A."/>
            <person name="Wilkins M.J."/>
            <person name="Karaoz U."/>
            <person name="Brodie E.L."/>
            <person name="Williams K.H."/>
            <person name="Hubbard S.S."/>
            <person name="Banfield J.F."/>
        </authorList>
    </citation>
    <scope>NUCLEOTIDE SEQUENCE [LARGE SCALE GENOMIC DNA]</scope>
</reference>
<dbReference type="AlphaFoldDB" id="A0A1F4V333"/>
<proteinExistence type="predicted"/>
<dbReference type="STRING" id="1802624.A2982_03215"/>
<protein>
    <submittedName>
        <fullName evidence="1">Uncharacterized protein</fullName>
    </submittedName>
</protein>
<evidence type="ECO:0000313" key="1">
    <source>
        <dbReference type="EMBL" id="OGC51559.1"/>
    </source>
</evidence>
<comment type="caution">
    <text evidence="1">The sequence shown here is derived from an EMBL/GenBank/DDBJ whole genome shotgun (WGS) entry which is preliminary data.</text>
</comment>
<gene>
    <name evidence="1" type="ORF">A2982_03215</name>
</gene>
<sequence length="344" mass="40189">MERETRNDGLLEIFPRIPNYTGRVVLFEGEIPIHQDKTNWVFHPEGQRREIPVYSVWNYDYHQEIVNQIAQGKAAALYMWGTFGIGMLLDSPMWQEKDEVESADLRQHLKIGRPWDQQFVNFMHPDDMVDFWDIDRFHPNFRTLQWASNRWKLYQSGPVHVVAPTKKKNPYLDISLLKEEDISASYFYMPHPALNRIIEMLRRDVKHSVFGGGSLNPHGGIPPFTTRELYTQISRILDWQKHVDLILVDEIAEFFKIFRSQTQIRIPQKGSEGKIELVRLGATDAARWVHEMGYEITDAPEGVKEASSVWPYTVESNQIVDGRVRESVDKMRILHQKLKAGVFN</sequence>
<dbReference type="Proteomes" id="UP000178771">
    <property type="component" value="Unassembled WGS sequence"/>
</dbReference>
<organism evidence="1 2">
    <name type="scientific">candidate division WWE3 bacterium RIFCSPLOWO2_01_FULL_39_13</name>
    <dbReference type="NCBI Taxonomy" id="1802624"/>
    <lineage>
        <taxon>Bacteria</taxon>
        <taxon>Katanobacteria</taxon>
    </lineage>
</organism>
<accession>A0A1F4V333</accession>
<evidence type="ECO:0000313" key="2">
    <source>
        <dbReference type="Proteomes" id="UP000178771"/>
    </source>
</evidence>
<dbReference type="EMBL" id="MEVH01000019">
    <property type="protein sequence ID" value="OGC51559.1"/>
    <property type="molecule type" value="Genomic_DNA"/>
</dbReference>